<organism evidence="1 2">
    <name type="scientific">Tsukamurella pulmonis</name>
    <dbReference type="NCBI Taxonomy" id="47312"/>
    <lineage>
        <taxon>Bacteria</taxon>
        <taxon>Bacillati</taxon>
        <taxon>Actinomycetota</taxon>
        <taxon>Actinomycetes</taxon>
        <taxon>Mycobacteriales</taxon>
        <taxon>Tsukamurellaceae</taxon>
        <taxon>Tsukamurella</taxon>
    </lineage>
</organism>
<proteinExistence type="predicted"/>
<dbReference type="EMBL" id="FNLF01000002">
    <property type="protein sequence ID" value="SDQ83320.1"/>
    <property type="molecule type" value="Genomic_DNA"/>
</dbReference>
<evidence type="ECO:0000313" key="2">
    <source>
        <dbReference type="Proteomes" id="UP000183053"/>
    </source>
</evidence>
<dbReference type="RefSeq" id="WP_156483184.1">
    <property type="nucleotide sequence ID" value="NZ_AP025457.1"/>
</dbReference>
<keyword evidence="2" id="KW-1185">Reference proteome</keyword>
<dbReference type="STRING" id="47312.SAMN04489765_2018"/>
<evidence type="ECO:0000313" key="1">
    <source>
        <dbReference type="EMBL" id="SDQ83320.1"/>
    </source>
</evidence>
<reference evidence="2" key="1">
    <citation type="submission" date="2016-10" db="EMBL/GenBank/DDBJ databases">
        <authorList>
            <person name="Varghese N."/>
            <person name="Submissions S."/>
        </authorList>
    </citation>
    <scope>NUCLEOTIDE SEQUENCE [LARGE SCALE GENOMIC DNA]</scope>
    <source>
        <strain evidence="2">DSM 44142</strain>
    </source>
</reference>
<dbReference type="Proteomes" id="UP000183053">
    <property type="component" value="Unassembled WGS sequence"/>
</dbReference>
<protein>
    <submittedName>
        <fullName evidence="1">Uncharacterized protein</fullName>
    </submittedName>
</protein>
<dbReference type="AlphaFoldDB" id="A0A1H1E3Z0"/>
<gene>
    <name evidence="1" type="ORF">SAMN04489765_2018</name>
</gene>
<sequence length="56" mass="5886">MASHYGEAMAAVKKAEEGAKEDPAAWAAIASAHATIGLLDELTKLRLLTQDHGSTH</sequence>
<name>A0A1H1E3Z0_9ACTN</name>
<accession>A0A1H1E3Z0</accession>